<evidence type="ECO:0000256" key="1">
    <source>
        <dbReference type="ARBA" id="ARBA00004141"/>
    </source>
</evidence>
<evidence type="ECO:0000313" key="7">
    <source>
        <dbReference type="Proteomes" id="UP000887574"/>
    </source>
</evidence>
<evidence type="ECO:0000256" key="6">
    <source>
        <dbReference type="SAM" id="Phobius"/>
    </source>
</evidence>
<keyword evidence="7" id="KW-1185">Reference proteome</keyword>
<keyword evidence="5 6" id="KW-0472">Membrane</keyword>
<protein>
    <submittedName>
        <fullName evidence="8">Uncharacterized protein</fullName>
    </submittedName>
</protein>
<organism evidence="7 8">
    <name type="scientific">Ditylenchus dipsaci</name>
    <dbReference type="NCBI Taxonomy" id="166011"/>
    <lineage>
        <taxon>Eukaryota</taxon>
        <taxon>Metazoa</taxon>
        <taxon>Ecdysozoa</taxon>
        <taxon>Nematoda</taxon>
        <taxon>Chromadorea</taxon>
        <taxon>Rhabditida</taxon>
        <taxon>Tylenchina</taxon>
        <taxon>Tylenchomorpha</taxon>
        <taxon>Sphaerularioidea</taxon>
        <taxon>Anguinidae</taxon>
        <taxon>Anguininae</taxon>
        <taxon>Ditylenchus</taxon>
    </lineage>
</organism>
<dbReference type="PANTHER" id="PTHR31322">
    <property type="entry name" value="E3 UBIQUITIN-PROTEIN LIGASE TM129"/>
    <property type="match status" value="1"/>
</dbReference>
<dbReference type="GO" id="GO:0005783">
    <property type="term" value="C:endoplasmic reticulum"/>
    <property type="evidence" value="ECO:0007669"/>
    <property type="project" value="TreeGrafter"/>
</dbReference>
<name>A0A915EGT3_9BILA</name>
<evidence type="ECO:0000256" key="4">
    <source>
        <dbReference type="ARBA" id="ARBA00022989"/>
    </source>
</evidence>
<evidence type="ECO:0000256" key="3">
    <source>
        <dbReference type="ARBA" id="ARBA00022692"/>
    </source>
</evidence>
<reference evidence="8" key="1">
    <citation type="submission" date="2022-11" db="UniProtKB">
        <authorList>
            <consortium name="WormBaseParasite"/>
        </authorList>
    </citation>
    <scope>IDENTIFICATION</scope>
</reference>
<dbReference type="Proteomes" id="UP000887574">
    <property type="component" value="Unplaced"/>
</dbReference>
<feature type="transmembrane region" description="Helical" evidence="6">
    <location>
        <begin position="95"/>
        <end position="118"/>
    </location>
</feature>
<dbReference type="GO" id="GO:0016567">
    <property type="term" value="P:protein ubiquitination"/>
    <property type="evidence" value="ECO:0007669"/>
    <property type="project" value="InterPro"/>
</dbReference>
<keyword evidence="4 6" id="KW-1133">Transmembrane helix</keyword>
<dbReference type="Pfam" id="PF10272">
    <property type="entry name" value="Tmpp129"/>
    <property type="match status" value="1"/>
</dbReference>
<feature type="transmembrane region" description="Helical" evidence="6">
    <location>
        <begin position="62"/>
        <end position="83"/>
    </location>
</feature>
<evidence type="ECO:0000256" key="5">
    <source>
        <dbReference type="ARBA" id="ARBA00023136"/>
    </source>
</evidence>
<dbReference type="PANTHER" id="PTHR31322:SF2">
    <property type="entry name" value="E3 UBIQUITIN-PROTEIN LIGASE TM129"/>
    <property type="match status" value="1"/>
</dbReference>
<evidence type="ECO:0000313" key="8">
    <source>
        <dbReference type="WBParaSite" id="jg6182"/>
    </source>
</evidence>
<sequence length="133" mass="15555">MELGISSTELWTYGCIGTLFSICVIFPPQEFGSAGFTIPKIFYFLLGDERFNFVEFHLRRTILTVFIHSCLPFFFCVVLEWAVPQRIFSFNPVTLIQYFAALSILTSIGFATFLFLMFSRSWENHYIVRYLKN</sequence>
<dbReference type="GO" id="GO:0016020">
    <property type="term" value="C:membrane"/>
    <property type="evidence" value="ECO:0007669"/>
    <property type="project" value="UniProtKB-SubCell"/>
</dbReference>
<dbReference type="InterPro" id="IPR018801">
    <property type="entry name" value="TM129"/>
</dbReference>
<proteinExistence type="inferred from homology"/>
<keyword evidence="3 6" id="KW-0812">Transmembrane</keyword>
<dbReference type="GO" id="GO:0061630">
    <property type="term" value="F:ubiquitin protein ligase activity"/>
    <property type="evidence" value="ECO:0007669"/>
    <property type="project" value="InterPro"/>
</dbReference>
<dbReference type="AlphaFoldDB" id="A0A915EGT3"/>
<comment type="similarity">
    <text evidence="2">Belongs to the TMEM129 family.</text>
</comment>
<comment type="subcellular location">
    <subcellularLocation>
        <location evidence="1">Membrane</location>
        <topology evidence="1">Multi-pass membrane protein</topology>
    </subcellularLocation>
</comment>
<dbReference type="WBParaSite" id="jg6182">
    <property type="protein sequence ID" value="jg6182"/>
    <property type="gene ID" value="jg6182"/>
</dbReference>
<accession>A0A915EGT3</accession>
<evidence type="ECO:0000256" key="2">
    <source>
        <dbReference type="ARBA" id="ARBA00007332"/>
    </source>
</evidence>